<dbReference type="PANTHER" id="PTHR42282">
    <property type="entry name" value="PANTOATE KINASE-RELATED"/>
    <property type="match status" value="1"/>
</dbReference>
<evidence type="ECO:0000259" key="2">
    <source>
        <dbReference type="Pfam" id="PF00288"/>
    </source>
</evidence>
<dbReference type="InterPro" id="IPR014721">
    <property type="entry name" value="Ribsml_uS5_D2-typ_fold_subgr"/>
</dbReference>
<dbReference type="EMBL" id="SUTK01000003">
    <property type="protein sequence ID" value="MBE6501068.1"/>
    <property type="molecule type" value="Genomic_DNA"/>
</dbReference>
<evidence type="ECO:0000313" key="4">
    <source>
        <dbReference type="Proteomes" id="UP000783037"/>
    </source>
</evidence>
<comment type="pathway">
    <text evidence="1">Cofactor biosynthesis; coenzyme A biosynthesis.</text>
</comment>
<reference evidence="3" key="1">
    <citation type="submission" date="2019-04" db="EMBL/GenBank/DDBJ databases">
        <title>Evolution of Biomass-Degrading Anaerobic Consortia Revealed by Metagenomics.</title>
        <authorList>
            <person name="Peng X."/>
        </authorList>
    </citation>
    <scope>NUCLEOTIDE SEQUENCE</scope>
    <source>
        <strain evidence="3">SIG18</strain>
    </source>
</reference>
<dbReference type="Pfam" id="PF00288">
    <property type="entry name" value="GHMP_kinases_N"/>
    <property type="match status" value="1"/>
</dbReference>
<feature type="domain" description="GHMP kinase N-terminal" evidence="2">
    <location>
        <begin position="72"/>
        <end position="137"/>
    </location>
</feature>
<protein>
    <recommendedName>
        <fullName evidence="1">Pantoate kinase</fullName>
        <shortName evidence="1">PoK</shortName>
        <ecNumber evidence="1">2.7.1.169</ecNumber>
    </recommendedName>
</protein>
<keyword evidence="1" id="KW-0808">Transferase</keyword>
<dbReference type="InterPro" id="IPR020568">
    <property type="entry name" value="Ribosomal_Su5_D2-typ_SF"/>
</dbReference>
<dbReference type="EC" id="2.7.1.169" evidence="1"/>
<keyword evidence="1" id="KW-0547">Nucleotide-binding</keyword>
<dbReference type="GO" id="GO:0005524">
    <property type="term" value="F:ATP binding"/>
    <property type="evidence" value="ECO:0007669"/>
    <property type="project" value="UniProtKB-KW"/>
</dbReference>
<gene>
    <name evidence="3" type="ORF">E7Z79_01350</name>
</gene>
<dbReference type="PANTHER" id="PTHR42282:SF1">
    <property type="entry name" value="PANTOATE KINASE"/>
    <property type="match status" value="1"/>
</dbReference>
<keyword evidence="1" id="KW-0067">ATP-binding</keyword>
<keyword evidence="1 3" id="KW-0418">Kinase</keyword>
<dbReference type="RefSeq" id="WP_303738188.1">
    <property type="nucleotide sequence ID" value="NZ_SUTK01000003.1"/>
</dbReference>
<dbReference type="InterPro" id="IPR006204">
    <property type="entry name" value="GHMP_kinase_N_dom"/>
</dbReference>
<organism evidence="3 4">
    <name type="scientific">Methanobrevibacter thaueri</name>
    <dbReference type="NCBI Taxonomy" id="190975"/>
    <lineage>
        <taxon>Archaea</taxon>
        <taxon>Methanobacteriati</taxon>
        <taxon>Methanobacteriota</taxon>
        <taxon>Methanomada group</taxon>
        <taxon>Methanobacteria</taxon>
        <taxon>Methanobacteriales</taxon>
        <taxon>Methanobacteriaceae</taxon>
        <taxon>Methanobrevibacter</taxon>
    </lineage>
</organism>
<evidence type="ECO:0000256" key="1">
    <source>
        <dbReference type="HAMAP-Rule" id="MF_02223"/>
    </source>
</evidence>
<proteinExistence type="inferred from homology"/>
<comment type="function">
    <text evidence="1">Phosphorylates (R)-pantoate to form (R)-4-phosphopantoate in the CoA biosynthesis pathway.</text>
</comment>
<comment type="similarity">
    <text evidence="1">Belongs to the GHMP kinase family. PoK subfamily.</text>
</comment>
<dbReference type="SUPFAM" id="SSF54211">
    <property type="entry name" value="Ribosomal protein S5 domain 2-like"/>
    <property type="match status" value="1"/>
</dbReference>
<dbReference type="Proteomes" id="UP000783037">
    <property type="component" value="Unassembled WGS sequence"/>
</dbReference>
<name>A0A8T3VEN8_9EURY</name>
<sequence length="281" mass="30493">MSNSVFVPGHITGFFTIEDHDITLKKGSCGAGFLLSQGVKTTVSNSSELTVDVNQGGSTVIDEVLNILEIDTDFKVTQDIQLPIGAGFGTSAASALSLTLALNEFLDLSYSAELCGQIAHMAEVNLGAGLGDVIAQTGQGMVLRVEPGAPGIGKIKSFKHECFVAWKTFGGIETSSIIQDPHHKQVISDVGLKYLEYFEEKPSLRNFLDFSNRFSHETKLMSEDVKNLVDYFDSRPDILGTSMAMLGNTVFAFAENEDAFKNVEVENLHIDKLNNVGIVYD</sequence>
<accession>A0A8T3VEN8</accession>
<comment type="catalytic activity">
    <reaction evidence="1">
        <text>(R)-pantoate + ATP = (R)-4-phosphopantoate + ADP + H(+)</text>
        <dbReference type="Rhea" id="RHEA:28246"/>
        <dbReference type="ChEBI" id="CHEBI:15378"/>
        <dbReference type="ChEBI" id="CHEBI:15980"/>
        <dbReference type="ChEBI" id="CHEBI:30616"/>
        <dbReference type="ChEBI" id="CHEBI:61294"/>
        <dbReference type="ChEBI" id="CHEBI:456216"/>
        <dbReference type="EC" id="2.7.1.169"/>
    </reaction>
</comment>
<dbReference type="PIRSF" id="PIRSF016896">
    <property type="entry name" value="GHMP_arc_MJ0969"/>
    <property type="match status" value="1"/>
</dbReference>
<dbReference type="AlphaFoldDB" id="A0A8T3VEN8"/>
<dbReference type="GO" id="GO:0016301">
    <property type="term" value="F:kinase activity"/>
    <property type="evidence" value="ECO:0007669"/>
    <property type="project" value="UniProtKB-UniRule"/>
</dbReference>
<dbReference type="HAMAP" id="MF_02223">
    <property type="entry name" value="Pantoate_kinase"/>
    <property type="match status" value="1"/>
</dbReference>
<dbReference type="GO" id="GO:0015937">
    <property type="term" value="P:coenzyme A biosynthetic process"/>
    <property type="evidence" value="ECO:0007669"/>
    <property type="project" value="UniProtKB-UniRule"/>
</dbReference>
<comment type="caution">
    <text evidence="3">The sequence shown here is derived from an EMBL/GenBank/DDBJ whole genome shotgun (WGS) entry which is preliminary data.</text>
</comment>
<dbReference type="InterPro" id="IPR012043">
    <property type="entry name" value="PoK"/>
</dbReference>
<dbReference type="Gene3D" id="3.30.230.10">
    <property type="match status" value="1"/>
</dbReference>
<evidence type="ECO:0000313" key="3">
    <source>
        <dbReference type="EMBL" id="MBE6501068.1"/>
    </source>
</evidence>
<keyword evidence="1" id="KW-0173">Coenzyme A biosynthesis</keyword>